<keyword evidence="4" id="KW-1185">Reference proteome</keyword>
<feature type="region of interest" description="Disordered" evidence="1">
    <location>
        <begin position="1"/>
        <end position="52"/>
    </location>
</feature>
<dbReference type="Proteomes" id="UP001161247">
    <property type="component" value="Chromosome 5"/>
</dbReference>
<feature type="compositionally biased region" description="Polar residues" evidence="1">
    <location>
        <begin position="1"/>
        <end position="10"/>
    </location>
</feature>
<name>A0AAV1DHQ8_OLDCO</name>
<accession>A0AAV1DHQ8</accession>
<dbReference type="InterPro" id="IPR052843">
    <property type="entry name" value="ER_body_metal_sequester"/>
</dbReference>
<dbReference type="PANTHER" id="PTHR38937">
    <property type="entry name" value="MEMBRANE PROTEIN OF ER BODY-LIKE PROTEIN"/>
    <property type="match status" value="1"/>
</dbReference>
<keyword evidence="2" id="KW-0812">Transmembrane</keyword>
<feature type="transmembrane region" description="Helical" evidence="2">
    <location>
        <begin position="402"/>
        <end position="421"/>
    </location>
</feature>
<gene>
    <name evidence="3" type="ORF">OLC1_LOCUS15722</name>
</gene>
<feature type="transmembrane region" description="Helical" evidence="2">
    <location>
        <begin position="321"/>
        <end position="339"/>
    </location>
</feature>
<sequence>MEVMRQTTTAEVAGDGSTLTTVSFNETTTSSSAGETTEELETGYDPTSDKKENGVQYFHKSEGSEIEWSQINVKGTNLGASKGKGIDIQQGPTKKQTATNYEVEEESHDDEEVVELEFETAVERIHTHDGYTMHCPYCRGRITKVVLRRKVPKPKIPAATNIPDSSSDHEILGCASCLSFFVSCGNKLKLLNPLRLFGAVSHDGDTQIPHVPREPKPDVIEPPSSQDDVQAAVKYGWRYNLFWFFGNGKDEVNAIRPPLITPPEGEIRIPVHQEETPPIATQPENYRSLEIVKSIVYGGLMESIVSLSIVSSSAAANATTLNIVVLALANLVGGLVILAHNLKDLRYGENDQISEEKYKKELGRKEYFPLHATVAILSYIVFGLVAPLTYGFTFRETNDRDFKMLAAGIASLVCIFLLGIAKAYTKGQHKFSAYFKTVTYYVTCAVLVSGIAFAIGELARKLVEKYGLFACPSSLRYEPADLLQPITWASY</sequence>
<feature type="transmembrane region" description="Helical" evidence="2">
    <location>
        <begin position="433"/>
        <end position="455"/>
    </location>
</feature>
<evidence type="ECO:0000256" key="2">
    <source>
        <dbReference type="SAM" id="Phobius"/>
    </source>
</evidence>
<evidence type="ECO:0000313" key="3">
    <source>
        <dbReference type="EMBL" id="CAI9107399.1"/>
    </source>
</evidence>
<dbReference type="EMBL" id="OX459122">
    <property type="protein sequence ID" value="CAI9107399.1"/>
    <property type="molecule type" value="Genomic_DNA"/>
</dbReference>
<protein>
    <submittedName>
        <fullName evidence="3">OLC1v1006745C1</fullName>
    </submittedName>
</protein>
<evidence type="ECO:0000256" key="1">
    <source>
        <dbReference type="SAM" id="MobiDB-lite"/>
    </source>
</evidence>
<reference evidence="3" key="1">
    <citation type="submission" date="2023-03" db="EMBL/GenBank/DDBJ databases">
        <authorList>
            <person name="Julca I."/>
        </authorList>
    </citation>
    <scope>NUCLEOTIDE SEQUENCE</scope>
</reference>
<proteinExistence type="predicted"/>
<feature type="compositionally biased region" description="Low complexity" evidence="1">
    <location>
        <begin position="26"/>
        <end position="35"/>
    </location>
</feature>
<feature type="compositionally biased region" description="Polar residues" evidence="1">
    <location>
        <begin position="90"/>
        <end position="100"/>
    </location>
</feature>
<dbReference type="PANTHER" id="PTHR38937:SF2">
    <property type="entry name" value="MEMBRANE PROTEIN OF ER BODY-LIKE PROTEIN ISOFORM X1"/>
    <property type="match status" value="1"/>
</dbReference>
<feature type="transmembrane region" description="Helical" evidence="2">
    <location>
        <begin position="295"/>
        <end position="315"/>
    </location>
</feature>
<dbReference type="AlphaFoldDB" id="A0AAV1DHQ8"/>
<keyword evidence="2" id="KW-1133">Transmembrane helix</keyword>
<evidence type="ECO:0000313" key="4">
    <source>
        <dbReference type="Proteomes" id="UP001161247"/>
    </source>
</evidence>
<keyword evidence="2" id="KW-0472">Membrane</keyword>
<organism evidence="3 4">
    <name type="scientific">Oldenlandia corymbosa var. corymbosa</name>
    <dbReference type="NCBI Taxonomy" id="529605"/>
    <lineage>
        <taxon>Eukaryota</taxon>
        <taxon>Viridiplantae</taxon>
        <taxon>Streptophyta</taxon>
        <taxon>Embryophyta</taxon>
        <taxon>Tracheophyta</taxon>
        <taxon>Spermatophyta</taxon>
        <taxon>Magnoliopsida</taxon>
        <taxon>eudicotyledons</taxon>
        <taxon>Gunneridae</taxon>
        <taxon>Pentapetalae</taxon>
        <taxon>asterids</taxon>
        <taxon>lamiids</taxon>
        <taxon>Gentianales</taxon>
        <taxon>Rubiaceae</taxon>
        <taxon>Rubioideae</taxon>
        <taxon>Spermacoceae</taxon>
        <taxon>Hedyotis-Oldenlandia complex</taxon>
        <taxon>Oldenlandia</taxon>
    </lineage>
</organism>
<feature type="region of interest" description="Disordered" evidence="1">
    <location>
        <begin position="82"/>
        <end position="110"/>
    </location>
</feature>
<feature type="transmembrane region" description="Helical" evidence="2">
    <location>
        <begin position="367"/>
        <end position="390"/>
    </location>
</feature>